<dbReference type="InterPro" id="IPR036291">
    <property type="entry name" value="NAD(P)-bd_dom_sf"/>
</dbReference>
<dbReference type="SUPFAM" id="SSF51735">
    <property type="entry name" value="NAD(P)-binding Rossmann-fold domains"/>
    <property type="match status" value="1"/>
</dbReference>
<dbReference type="Pfam" id="PF13380">
    <property type="entry name" value="CoA_binding_2"/>
    <property type="match status" value="1"/>
</dbReference>
<name>A0A6J6FJ58_9ZZZZ</name>
<organism evidence="2">
    <name type="scientific">freshwater metagenome</name>
    <dbReference type="NCBI Taxonomy" id="449393"/>
    <lineage>
        <taxon>unclassified sequences</taxon>
        <taxon>metagenomes</taxon>
        <taxon>ecological metagenomes</taxon>
    </lineage>
</organism>
<protein>
    <submittedName>
        <fullName evidence="2">Unannotated protein</fullName>
    </submittedName>
</protein>
<dbReference type="Gene3D" id="3.40.50.720">
    <property type="entry name" value="NAD(P)-binding Rossmann-like Domain"/>
    <property type="match status" value="1"/>
</dbReference>
<sequence length="140" mass="15839">MLIQAPNDADLRALLLASGSIAIVGISDKPDRPSYRVADWLIKNSHLKVYFVNPLLSELFGRPVYRSLSEIPDPIDIVDVFRNISDAPQVLEDSISIDAKTFWLQLGLSDQDIYDRAQSAEMNIVMNRCSKIEYERLIES</sequence>
<gene>
    <name evidence="2" type="ORF">UFOPK1778_00547</name>
</gene>
<evidence type="ECO:0000259" key="1">
    <source>
        <dbReference type="SMART" id="SM00881"/>
    </source>
</evidence>
<accession>A0A6J6FJ58</accession>
<dbReference type="PANTHER" id="PTHR33303">
    <property type="entry name" value="CYTOPLASMIC PROTEIN-RELATED"/>
    <property type="match status" value="1"/>
</dbReference>
<evidence type="ECO:0000313" key="2">
    <source>
        <dbReference type="EMBL" id="CAB4588630.1"/>
    </source>
</evidence>
<proteinExistence type="predicted"/>
<dbReference type="AlphaFoldDB" id="A0A6J6FJ58"/>
<dbReference type="EMBL" id="CAEZUD010000021">
    <property type="protein sequence ID" value="CAB4588630.1"/>
    <property type="molecule type" value="Genomic_DNA"/>
</dbReference>
<dbReference type="SMART" id="SM00881">
    <property type="entry name" value="CoA_binding"/>
    <property type="match status" value="1"/>
</dbReference>
<dbReference type="PANTHER" id="PTHR33303:SF2">
    <property type="entry name" value="COA-BINDING DOMAIN-CONTAINING PROTEIN"/>
    <property type="match status" value="1"/>
</dbReference>
<dbReference type="InterPro" id="IPR003781">
    <property type="entry name" value="CoA-bd"/>
</dbReference>
<reference evidence="2" key="1">
    <citation type="submission" date="2020-05" db="EMBL/GenBank/DDBJ databases">
        <authorList>
            <person name="Chiriac C."/>
            <person name="Salcher M."/>
            <person name="Ghai R."/>
            <person name="Kavagutti S V."/>
        </authorList>
    </citation>
    <scope>NUCLEOTIDE SEQUENCE</scope>
</reference>
<feature type="domain" description="CoA-binding" evidence="1">
    <location>
        <begin position="15"/>
        <end position="108"/>
    </location>
</feature>